<dbReference type="CDD" id="cd05782">
    <property type="entry name" value="DNA_polB_like1_exo"/>
    <property type="match status" value="1"/>
</dbReference>
<dbReference type="Gene3D" id="3.30.420.10">
    <property type="entry name" value="Ribonuclease H-like superfamily/Ribonuclease H"/>
    <property type="match status" value="1"/>
</dbReference>
<sequence length="259" mass="29683">MTPTLVFDIETIPDVDGLRRLYDLPPETSAEDVARIAFHQRRQQNGSEFLPLQQHKVVAISCAMREGDSFRVWTLGAADAPEREIIQRFFDGIEKYKPNVVSWNGGGFDLPVLHYRGLIHGVQASCYWDMGEDDRDFKWNNYISRYHTRHLDLMDLMALYQARANAPLDQIAQLCGFPGKLGMDGSKVWDAYCRGEIEAIRNYCETDVANTYLVYLRFQLMRGHLNPESYASEIALVRQSLAASEGPHWKEFLAAWAED</sequence>
<evidence type="ECO:0000313" key="3">
    <source>
        <dbReference type="Proteomes" id="UP000002743"/>
    </source>
</evidence>
<dbReference type="RefSeq" id="WP_015829727.1">
    <property type="nucleotide sequence ID" value="NC_012969.1"/>
</dbReference>
<dbReference type="Proteomes" id="UP000002743">
    <property type="component" value="Chromosome"/>
</dbReference>
<keyword evidence="3" id="KW-1185">Reference proteome</keyword>
<dbReference type="KEGG" id="mei:Msip34_0942"/>
<protein>
    <recommendedName>
        <fullName evidence="1">Predicted 3'-5' exonuclease PolB-like domain-containing protein</fullName>
    </recommendedName>
</protein>
<dbReference type="eggNOG" id="COG3298">
    <property type="taxonomic scope" value="Bacteria"/>
</dbReference>
<reference evidence="3" key="1">
    <citation type="submission" date="2009-07" db="EMBL/GenBank/DDBJ databases">
        <title>Complete sequence of chromosome of Methylovorus sp. SIP3-4.</title>
        <authorList>
            <person name="Lucas S."/>
            <person name="Copeland A."/>
            <person name="Lapidus A."/>
            <person name="Glavina del Rio T."/>
            <person name="Tice H."/>
            <person name="Bruce D."/>
            <person name="Goodwin L."/>
            <person name="Pitluck S."/>
            <person name="Clum A."/>
            <person name="Larimer F."/>
            <person name="Land M."/>
            <person name="Hauser L."/>
            <person name="Kyrpides N."/>
            <person name="Mikhailova N."/>
            <person name="Kayluzhnaya M."/>
            <person name="Chistoserdova L."/>
        </authorList>
    </citation>
    <scope>NUCLEOTIDE SEQUENCE [LARGE SCALE GENOMIC DNA]</scope>
    <source>
        <strain evidence="3">SIP3-4</strain>
    </source>
</reference>
<dbReference type="STRING" id="582744.Msip34_0942"/>
<accession>C6XCB5</accession>
<dbReference type="EMBL" id="CP001674">
    <property type="protein sequence ID" value="ACT50190.1"/>
    <property type="molecule type" value="Genomic_DNA"/>
</dbReference>
<dbReference type="GO" id="GO:0003676">
    <property type="term" value="F:nucleic acid binding"/>
    <property type="evidence" value="ECO:0007669"/>
    <property type="project" value="InterPro"/>
</dbReference>
<feature type="domain" description="Predicted 3'-5' exonuclease PolB-like" evidence="1">
    <location>
        <begin position="47"/>
        <end position="256"/>
    </location>
</feature>
<dbReference type="InterPro" id="IPR019288">
    <property type="entry name" value="3'-5'_exonuclease_PolB-like"/>
</dbReference>
<gene>
    <name evidence="2" type="ordered locus">Msip34_0942</name>
</gene>
<dbReference type="Pfam" id="PF10108">
    <property type="entry name" value="DNA_pol_B_exo2"/>
    <property type="match status" value="1"/>
</dbReference>
<dbReference type="OrthoDB" id="13288at2"/>
<proteinExistence type="predicted"/>
<reference evidence="2 3" key="2">
    <citation type="journal article" date="2011" name="J. Bacteriol.">
        <title>Genomes of three methylotrophs from a single niche uncover genetic and metabolic divergence of Methylophilaceae.</title>
        <authorList>
            <person name="Lapidus A."/>
            <person name="Clum A."/>
            <person name="Labutti K."/>
            <person name="Kaluzhnaya M.G."/>
            <person name="Lim S."/>
            <person name="Beck D.A."/>
            <person name="Glavina Del Rio T."/>
            <person name="Nolan M."/>
            <person name="Mavromatis K."/>
            <person name="Huntemann M."/>
            <person name="Lucas S."/>
            <person name="Lidstrom M.E."/>
            <person name="Ivanova N."/>
            <person name="Chistoserdova L."/>
        </authorList>
    </citation>
    <scope>NUCLEOTIDE SEQUENCE [LARGE SCALE GENOMIC DNA]</scope>
    <source>
        <strain evidence="2 3">SIP3-4</strain>
    </source>
</reference>
<name>C6XCB5_METGS</name>
<dbReference type="AlphaFoldDB" id="C6XCB5"/>
<dbReference type="SUPFAM" id="SSF53098">
    <property type="entry name" value="Ribonuclease H-like"/>
    <property type="match status" value="1"/>
</dbReference>
<dbReference type="InterPro" id="IPR012337">
    <property type="entry name" value="RNaseH-like_sf"/>
</dbReference>
<dbReference type="HOGENOM" id="CLU_069554_0_0_4"/>
<evidence type="ECO:0000313" key="2">
    <source>
        <dbReference type="EMBL" id="ACT50190.1"/>
    </source>
</evidence>
<organism evidence="2 3">
    <name type="scientific">Methylovorus glucosotrophus (strain SIP3-4)</name>
    <dbReference type="NCBI Taxonomy" id="582744"/>
    <lineage>
        <taxon>Bacteria</taxon>
        <taxon>Pseudomonadati</taxon>
        <taxon>Pseudomonadota</taxon>
        <taxon>Betaproteobacteria</taxon>
        <taxon>Nitrosomonadales</taxon>
        <taxon>Methylophilaceae</taxon>
        <taxon>Methylovorus</taxon>
    </lineage>
</organism>
<evidence type="ECO:0000259" key="1">
    <source>
        <dbReference type="Pfam" id="PF10108"/>
    </source>
</evidence>
<dbReference type="InterPro" id="IPR036397">
    <property type="entry name" value="RNaseH_sf"/>
</dbReference>